<dbReference type="Pfam" id="PF05970">
    <property type="entry name" value="PIF1"/>
    <property type="match status" value="1"/>
</dbReference>
<dbReference type="EMBL" id="CATQJL010000112">
    <property type="protein sequence ID" value="CAJ0595335.1"/>
    <property type="molecule type" value="Genomic_DNA"/>
</dbReference>
<dbReference type="InterPro" id="IPR010285">
    <property type="entry name" value="DNA_helicase_pif1-like_DEAD"/>
</dbReference>
<dbReference type="PANTHER" id="PTHR10492">
    <property type="match status" value="1"/>
</dbReference>
<dbReference type="GO" id="GO:0000723">
    <property type="term" value="P:telomere maintenance"/>
    <property type="evidence" value="ECO:0007669"/>
    <property type="project" value="InterPro"/>
</dbReference>
<dbReference type="GO" id="GO:0006281">
    <property type="term" value="P:DNA repair"/>
    <property type="evidence" value="ECO:0007669"/>
    <property type="project" value="UniProtKB-KW"/>
</dbReference>
<keyword evidence="1" id="KW-0347">Helicase</keyword>
<keyword evidence="1" id="KW-0233">DNA recombination</keyword>
<keyword evidence="1" id="KW-0227">DNA damage</keyword>
<dbReference type="Gene3D" id="3.40.50.300">
    <property type="entry name" value="P-loop containing nucleotide triphosphate hydrolases"/>
    <property type="match status" value="1"/>
</dbReference>
<sequence length="478" mass="54582">MADELDAASLIHIRKILEANGFSLRDCGLSTLQVENEIIEGSVDIDELDMDEVAFSEAGKELSMEQQRILDTLMREALQKKSAKKRFFVYGKAAATLLQDGRTAHSAFRLPVSGLFAESTANVDASSLLAQRFRSTDVIVWDEISMQTKFAVECAEKMLSCFAFPRHSFRWYNDGFRRILVTQFLPVVENGSKPEILNHTLKYSGLWQLMDVLTLETNMRVLPGNEEFAGWLRREKELIDWLYTPELIEDVQQLSKVALLSIRNDDVLSKNHMIVEKLRENIEECNDLDIYMRLYDDAEDLAYSELGARYLVYDCNFEKVACEELVETGFAGRLGFRLIYFYSITDNGPILIVESTTALSTTTTTLSKPAPTTTLKSNVTLRWKGSVTAGPIEYDYDYNDGGTPQYIKDLEGWTTEFPYQAKPQPHDFDDIDYEQYIKDELGHTSNETPFDLEKRLNSQCMKPRALTLFEAFDVDAQK</sequence>
<feature type="domain" description="DNA helicase Pif1-like DEAD-box helicase" evidence="2">
    <location>
        <begin position="94"/>
        <end position="225"/>
    </location>
</feature>
<dbReference type="AlphaFoldDB" id="A0AA36GNK7"/>
<accession>A0AA36GNK7</accession>
<dbReference type="PANTHER" id="PTHR10492:SF102">
    <property type="entry name" value="ATP-DEPENDENT DNA HELICASE"/>
    <property type="match status" value="1"/>
</dbReference>
<keyword evidence="1" id="KW-0378">Hydrolase</keyword>
<keyword evidence="1" id="KW-0547">Nucleotide-binding</keyword>
<keyword evidence="1" id="KW-0067">ATP-binding</keyword>
<dbReference type="GO" id="GO:0016787">
    <property type="term" value="F:hydrolase activity"/>
    <property type="evidence" value="ECO:0007669"/>
    <property type="project" value="UniProtKB-KW"/>
</dbReference>
<dbReference type="GO" id="GO:0005524">
    <property type="term" value="F:ATP binding"/>
    <property type="evidence" value="ECO:0007669"/>
    <property type="project" value="UniProtKB-KW"/>
</dbReference>
<reference evidence="3" key="1">
    <citation type="submission" date="2023-07" db="EMBL/GenBank/DDBJ databases">
        <authorList>
            <consortium name="CYATHOMIX"/>
        </authorList>
    </citation>
    <scope>NUCLEOTIDE SEQUENCE</scope>
    <source>
        <strain evidence="3">N/A</strain>
    </source>
</reference>
<dbReference type="InterPro" id="IPR027417">
    <property type="entry name" value="P-loop_NTPase"/>
</dbReference>
<keyword evidence="1" id="KW-0234">DNA repair</keyword>
<comment type="caution">
    <text evidence="3">The sequence shown here is derived from an EMBL/GenBank/DDBJ whole genome shotgun (WGS) entry which is preliminary data.</text>
</comment>
<dbReference type="Proteomes" id="UP001176961">
    <property type="component" value="Unassembled WGS sequence"/>
</dbReference>
<organism evidence="3 4">
    <name type="scientific">Cylicocyclus nassatus</name>
    <name type="common">Nematode worm</name>
    <dbReference type="NCBI Taxonomy" id="53992"/>
    <lineage>
        <taxon>Eukaryota</taxon>
        <taxon>Metazoa</taxon>
        <taxon>Ecdysozoa</taxon>
        <taxon>Nematoda</taxon>
        <taxon>Chromadorea</taxon>
        <taxon>Rhabditida</taxon>
        <taxon>Rhabditina</taxon>
        <taxon>Rhabditomorpha</taxon>
        <taxon>Strongyloidea</taxon>
        <taxon>Strongylidae</taxon>
        <taxon>Cylicocyclus</taxon>
    </lineage>
</organism>
<name>A0AA36GNK7_CYLNA</name>
<protein>
    <recommendedName>
        <fullName evidence="1">ATP-dependent DNA helicase</fullName>
        <ecNumber evidence="1">5.6.2.3</ecNumber>
    </recommendedName>
</protein>
<dbReference type="GO" id="GO:0006310">
    <property type="term" value="P:DNA recombination"/>
    <property type="evidence" value="ECO:0007669"/>
    <property type="project" value="UniProtKB-KW"/>
</dbReference>
<comment type="similarity">
    <text evidence="1">Belongs to the helicase family.</text>
</comment>
<evidence type="ECO:0000313" key="3">
    <source>
        <dbReference type="EMBL" id="CAJ0595335.1"/>
    </source>
</evidence>
<dbReference type="GO" id="GO:0043139">
    <property type="term" value="F:5'-3' DNA helicase activity"/>
    <property type="evidence" value="ECO:0007669"/>
    <property type="project" value="UniProtKB-EC"/>
</dbReference>
<evidence type="ECO:0000256" key="1">
    <source>
        <dbReference type="RuleBase" id="RU363044"/>
    </source>
</evidence>
<evidence type="ECO:0000259" key="2">
    <source>
        <dbReference type="Pfam" id="PF05970"/>
    </source>
</evidence>
<evidence type="ECO:0000313" key="4">
    <source>
        <dbReference type="Proteomes" id="UP001176961"/>
    </source>
</evidence>
<keyword evidence="4" id="KW-1185">Reference proteome</keyword>
<comment type="cofactor">
    <cofactor evidence="1">
        <name>Mg(2+)</name>
        <dbReference type="ChEBI" id="CHEBI:18420"/>
    </cofactor>
</comment>
<proteinExistence type="inferred from homology"/>
<comment type="catalytic activity">
    <reaction evidence="1">
        <text>ATP + H2O = ADP + phosphate + H(+)</text>
        <dbReference type="Rhea" id="RHEA:13065"/>
        <dbReference type="ChEBI" id="CHEBI:15377"/>
        <dbReference type="ChEBI" id="CHEBI:15378"/>
        <dbReference type="ChEBI" id="CHEBI:30616"/>
        <dbReference type="ChEBI" id="CHEBI:43474"/>
        <dbReference type="ChEBI" id="CHEBI:456216"/>
        <dbReference type="EC" id="5.6.2.3"/>
    </reaction>
</comment>
<gene>
    <name evidence="3" type="ORF">CYNAS_LOCUS7318</name>
</gene>
<dbReference type="EC" id="5.6.2.3" evidence="1"/>